<dbReference type="GO" id="GO:0005634">
    <property type="term" value="C:nucleus"/>
    <property type="evidence" value="ECO:0007669"/>
    <property type="project" value="InterPro"/>
</dbReference>
<dbReference type="AlphaFoldDB" id="M1V7R9"/>
<evidence type="ECO:0000313" key="3">
    <source>
        <dbReference type="EMBL" id="BAM83310.1"/>
    </source>
</evidence>
<gene>
    <name evidence="3" type="ORF">CYME_CMT357C</name>
</gene>
<dbReference type="STRING" id="280699.M1V7R9"/>
<feature type="compositionally biased region" description="Basic and acidic residues" evidence="1">
    <location>
        <begin position="1"/>
        <end position="23"/>
    </location>
</feature>
<feature type="domain" description="DUF382" evidence="2">
    <location>
        <begin position="63"/>
        <end position="109"/>
    </location>
</feature>
<dbReference type="EMBL" id="AP006502">
    <property type="protein sequence ID" value="BAM83310.1"/>
    <property type="molecule type" value="Genomic_DNA"/>
</dbReference>
<dbReference type="Gramene" id="CMT357CT">
    <property type="protein sequence ID" value="CMT357CT"/>
    <property type="gene ID" value="CMT357C"/>
</dbReference>
<sequence>MVEDSDLAKDLPHYDKQEERFREQPSTQHQAGSSAPPLPGRASRRLRRACRPRVIDLKLHVPYPFVVEPWDCSAPEPFALVSIKSEQGTVPVPAHWRAKRRYLENKRGLPSGALAFVRDAYERLMECLQEPQTPLSESLTEEWRLWSRLRGLGDVYVPLDEFDPLRGCTFRPGVVSGALAQALQISELETFSIPSSPWRDGWRRSGHRCPPLYPAMKEANFCWRIEPGPAGCAHHLYDTGNKVHHWGSLRDAADPP</sequence>
<dbReference type="OrthoDB" id="5251at2759"/>
<dbReference type="KEGG" id="cme:CYME_CMT357C"/>
<dbReference type="PANTHER" id="PTHR12785">
    <property type="entry name" value="SPLICING FACTOR 3B"/>
    <property type="match status" value="1"/>
</dbReference>
<dbReference type="GeneID" id="16998096"/>
<evidence type="ECO:0000313" key="4">
    <source>
        <dbReference type="Proteomes" id="UP000007014"/>
    </source>
</evidence>
<accession>M1V7R9</accession>
<evidence type="ECO:0000256" key="1">
    <source>
        <dbReference type="SAM" id="MobiDB-lite"/>
    </source>
</evidence>
<dbReference type="Proteomes" id="UP000007014">
    <property type="component" value="Chromosome 20"/>
</dbReference>
<evidence type="ECO:0000259" key="2">
    <source>
        <dbReference type="Pfam" id="PF04037"/>
    </source>
</evidence>
<keyword evidence="4" id="KW-1185">Reference proteome</keyword>
<protein>
    <submittedName>
        <fullName evidence="3">Similar to splicing factor 3b subunit 2, 145kD</fullName>
    </submittedName>
</protein>
<name>M1V7R9_CYAM1</name>
<dbReference type="RefSeq" id="XP_005539346.1">
    <property type="nucleotide sequence ID" value="XM_005539289.1"/>
</dbReference>
<feature type="region of interest" description="Disordered" evidence="1">
    <location>
        <begin position="1"/>
        <end position="44"/>
    </location>
</feature>
<reference evidence="3 4" key="2">
    <citation type="journal article" date="2007" name="BMC Biol.">
        <title>A 100%-complete sequence reveals unusually simple genomic features in the hot-spring red alga Cyanidioschyzon merolae.</title>
        <authorList>
            <person name="Nozaki H."/>
            <person name="Takano H."/>
            <person name="Misumi O."/>
            <person name="Terasawa K."/>
            <person name="Matsuzaki M."/>
            <person name="Maruyama S."/>
            <person name="Nishida K."/>
            <person name="Yagisawa F."/>
            <person name="Yoshida Y."/>
            <person name="Fujiwara T."/>
            <person name="Takio S."/>
            <person name="Tamura K."/>
            <person name="Chung S.J."/>
            <person name="Nakamura S."/>
            <person name="Kuroiwa H."/>
            <person name="Tanaka K."/>
            <person name="Sato N."/>
            <person name="Kuroiwa T."/>
        </authorList>
    </citation>
    <scope>NUCLEOTIDE SEQUENCE [LARGE SCALE GENOMIC DNA]</scope>
    <source>
        <strain evidence="3 4">10D</strain>
    </source>
</reference>
<reference evidence="3 4" key="1">
    <citation type="journal article" date="2004" name="Nature">
        <title>Genome sequence of the ultrasmall unicellular red alga Cyanidioschyzon merolae 10D.</title>
        <authorList>
            <person name="Matsuzaki M."/>
            <person name="Misumi O."/>
            <person name="Shin-i T."/>
            <person name="Maruyama S."/>
            <person name="Takahara M."/>
            <person name="Miyagishima S."/>
            <person name="Mori T."/>
            <person name="Nishida K."/>
            <person name="Yagisawa F."/>
            <person name="Nishida K."/>
            <person name="Yoshida Y."/>
            <person name="Nishimura Y."/>
            <person name="Nakao S."/>
            <person name="Kobayashi T."/>
            <person name="Momoyama Y."/>
            <person name="Higashiyama T."/>
            <person name="Minoda A."/>
            <person name="Sano M."/>
            <person name="Nomoto H."/>
            <person name="Oishi K."/>
            <person name="Hayashi H."/>
            <person name="Ohta F."/>
            <person name="Nishizaka S."/>
            <person name="Haga S."/>
            <person name="Miura S."/>
            <person name="Morishita T."/>
            <person name="Kabeya Y."/>
            <person name="Terasawa K."/>
            <person name="Suzuki Y."/>
            <person name="Ishii Y."/>
            <person name="Asakawa S."/>
            <person name="Takano H."/>
            <person name="Ohta N."/>
            <person name="Kuroiwa H."/>
            <person name="Tanaka K."/>
            <person name="Shimizu N."/>
            <person name="Sugano S."/>
            <person name="Sato N."/>
            <person name="Nozaki H."/>
            <person name="Ogasawara N."/>
            <person name="Kohara Y."/>
            <person name="Kuroiwa T."/>
        </authorList>
    </citation>
    <scope>NUCLEOTIDE SEQUENCE [LARGE SCALE GENOMIC DNA]</scope>
    <source>
        <strain evidence="3 4">10D</strain>
    </source>
</reference>
<dbReference type="HOGENOM" id="CLU_1087250_0_0_1"/>
<dbReference type="PANTHER" id="PTHR12785:SF6">
    <property type="entry name" value="SPLICING FACTOR 3B SUBUNIT 2"/>
    <property type="match status" value="1"/>
</dbReference>
<dbReference type="Pfam" id="PF04037">
    <property type="entry name" value="DUF382"/>
    <property type="match status" value="1"/>
</dbReference>
<organism evidence="3 4">
    <name type="scientific">Cyanidioschyzon merolae (strain NIES-3377 / 10D)</name>
    <name type="common">Unicellular red alga</name>
    <dbReference type="NCBI Taxonomy" id="280699"/>
    <lineage>
        <taxon>Eukaryota</taxon>
        <taxon>Rhodophyta</taxon>
        <taxon>Bangiophyceae</taxon>
        <taxon>Cyanidiales</taxon>
        <taxon>Cyanidiaceae</taxon>
        <taxon>Cyanidioschyzon</taxon>
    </lineage>
</organism>
<dbReference type="InterPro" id="IPR007180">
    <property type="entry name" value="DUF382"/>
</dbReference>
<dbReference type="InterPro" id="IPR052584">
    <property type="entry name" value="U2_snRNP_Complex_Component"/>
</dbReference>
<dbReference type="eggNOG" id="KOG2330">
    <property type="taxonomic scope" value="Eukaryota"/>
</dbReference>
<proteinExistence type="predicted"/>